<evidence type="ECO:0000313" key="4">
    <source>
        <dbReference type="Proteomes" id="UP000186878"/>
    </source>
</evidence>
<dbReference type="PANTHER" id="PTHR35862">
    <property type="entry name" value="FELS-2 PROPHAGE PROTEIN"/>
    <property type="match status" value="1"/>
</dbReference>
<evidence type="ECO:0000259" key="2">
    <source>
        <dbReference type="Pfam" id="PF26079"/>
    </source>
</evidence>
<feature type="domain" description="Baseplate J-like central" evidence="1">
    <location>
        <begin position="133"/>
        <end position="205"/>
    </location>
</feature>
<reference evidence="3 4" key="1">
    <citation type="submission" date="2016-12" db="EMBL/GenBank/DDBJ databases">
        <title>Draft genome sequences of strains Salinicola socius SMB35, Salinicola sp. MH3R3-1 and Chromohalobacter sp. SMB17 from the Verkhnekamsk potash mining region of Russia.</title>
        <authorList>
            <person name="Mavrodi D.V."/>
            <person name="Olsson B.E."/>
            <person name="Korsakova E.S."/>
            <person name="Pyankova A."/>
            <person name="Mavrodi O.V."/>
            <person name="Plotnikova E.G."/>
        </authorList>
    </citation>
    <scope>NUCLEOTIDE SEQUENCE [LARGE SCALE GENOMIC DNA]</scope>
    <source>
        <strain evidence="3 4">SMB35</strain>
    </source>
</reference>
<sequence length="299" mass="32185">MAGGFTAVDLSRLPAPGVVEEIEFEAIFEAMLADLRARDPSFDVTVESDPAYKVLQVAAYREMLLRQRINEAAKGVMLAYAIDADLDQLGALYGVERQTLSEGDPDAIPPVPATFESNADYRRRIQLSLEGFSTAGPEGAYVFHALSADGAVLDASATSPSPGEVVVTVLSRNDNGNAPASLLAAVDTTLSAEDVRPLTDHVTVQSAEIVEYAIDATLYFYAGPDREVVMRQARERASEYTEQQHRLGLDVTMSGLYAALHQPGVQRVEIVEPTASIVVDRTQATYCTAIDLTDGGLDE</sequence>
<dbReference type="InterPro" id="IPR058531">
    <property type="entry name" value="Baseplate_J_M"/>
</dbReference>
<evidence type="ECO:0000313" key="3">
    <source>
        <dbReference type="EMBL" id="OLO03338.1"/>
    </source>
</evidence>
<organism evidence="3 4">
    <name type="scientific">Salinicola socius</name>
    <dbReference type="NCBI Taxonomy" id="404433"/>
    <lineage>
        <taxon>Bacteria</taxon>
        <taxon>Pseudomonadati</taxon>
        <taxon>Pseudomonadota</taxon>
        <taxon>Gammaproteobacteria</taxon>
        <taxon>Oceanospirillales</taxon>
        <taxon>Halomonadaceae</taxon>
        <taxon>Salinicola</taxon>
    </lineage>
</organism>
<keyword evidence="4" id="KW-1185">Reference proteome</keyword>
<dbReference type="Pfam" id="PF26078">
    <property type="entry name" value="Baseplate_J_M"/>
    <property type="match status" value="1"/>
</dbReference>
<protein>
    <submittedName>
        <fullName evidence="3">Baseplate assembly protein</fullName>
    </submittedName>
</protein>
<dbReference type="OrthoDB" id="9793802at2"/>
<dbReference type="Pfam" id="PF26079">
    <property type="entry name" value="Baseplate_J_C"/>
    <property type="match status" value="1"/>
</dbReference>
<dbReference type="PANTHER" id="PTHR35862:SF1">
    <property type="entry name" value="FELS-2 PROPHAGE PROTEIN"/>
    <property type="match status" value="1"/>
</dbReference>
<dbReference type="InterPro" id="IPR014507">
    <property type="entry name" value="Baseplate_assembly_J_pred"/>
</dbReference>
<accession>A0A1Q8SPI5</accession>
<gene>
    <name evidence="3" type="ORF">BTW07_14745</name>
</gene>
<proteinExistence type="predicted"/>
<comment type="caution">
    <text evidence="3">The sequence shown here is derived from an EMBL/GenBank/DDBJ whole genome shotgun (WGS) entry which is preliminary data.</text>
</comment>
<dbReference type="Proteomes" id="UP000186878">
    <property type="component" value="Unassembled WGS sequence"/>
</dbReference>
<feature type="domain" description="Baseplate J-like C-terminal" evidence="2">
    <location>
        <begin position="212"/>
        <end position="292"/>
    </location>
</feature>
<dbReference type="EMBL" id="MSDO01000022">
    <property type="protein sequence ID" value="OLO03338.1"/>
    <property type="molecule type" value="Genomic_DNA"/>
</dbReference>
<dbReference type="InterPro" id="IPR058530">
    <property type="entry name" value="Baseplate_J-like_C"/>
</dbReference>
<dbReference type="RefSeq" id="WP_075570940.1">
    <property type="nucleotide sequence ID" value="NZ_MSDO01000022.1"/>
</dbReference>
<name>A0A1Q8SPI5_9GAMM</name>
<dbReference type="PIRSF" id="PIRSF020481">
    <property type="entry name" value="BAP"/>
    <property type="match status" value="1"/>
</dbReference>
<evidence type="ECO:0000259" key="1">
    <source>
        <dbReference type="Pfam" id="PF26078"/>
    </source>
</evidence>
<dbReference type="STRING" id="404433.BTW07_14745"/>
<dbReference type="AlphaFoldDB" id="A0A1Q8SPI5"/>
<dbReference type="InterPro" id="IPR052726">
    <property type="entry name" value="Phage_Baseplate_Hub"/>
</dbReference>